<name>A0A1M7F868_9BACT</name>
<proteinExistence type="predicted"/>
<evidence type="ECO:0000313" key="1">
    <source>
        <dbReference type="EMBL" id="SHM00241.1"/>
    </source>
</evidence>
<dbReference type="OrthoDB" id="886122at2"/>
<dbReference type="EMBL" id="FRAS01000029">
    <property type="protein sequence ID" value="SHM00241.1"/>
    <property type="molecule type" value="Genomic_DNA"/>
</dbReference>
<organism evidence="1 2">
    <name type="scientific">Hymenobacter psychrotolerans DSM 18569</name>
    <dbReference type="NCBI Taxonomy" id="1121959"/>
    <lineage>
        <taxon>Bacteria</taxon>
        <taxon>Pseudomonadati</taxon>
        <taxon>Bacteroidota</taxon>
        <taxon>Cytophagia</taxon>
        <taxon>Cytophagales</taxon>
        <taxon>Hymenobacteraceae</taxon>
        <taxon>Hymenobacter</taxon>
    </lineage>
</organism>
<keyword evidence="2" id="KW-1185">Reference proteome</keyword>
<dbReference type="STRING" id="1121959.SAMN02746009_03779"/>
<dbReference type="Proteomes" id="UP000183947">
    <property type="component" value="Unassembled WGS sequence"/>
</dbReference>
<dbReference type="RefSeq" id="WP_139252425.1">
    <property type="nucleotide sequence ID" value="NZ_FRAS01000029.1"/>
</dbReference>
<dbReference type="AlphaFoldDB" id="A0A1M7F868"/>
<evidence type="ECO:0000313" key="2">
    <source>
        <dbReference type="Proteomes" id="UP000183947"/>
    </source>
</evidence>
<protein>
    <submittedName>
        <fullName evidence="1">Uncharacterized protein</fullName>
    </submittedName>
</protein>
<reference evidence="2" key="1">
    <citation type="submission" date="2016-11" db="EMBL/GenBank/DDBJ databases">
        <authorList>
            <person name="Varghese N."/>
            <person name="Submissions S."/>
        </authorList>
    </citation>
    <scope>NUCLEOTIDE SEQUENCE [LARGE SCALE GENOMIC DNA]</scope>
    <source>
        <strain evidence="2">DSM 18569</strain>
    </source>
</reference>
<accession>A0A1M7F868</accession>
<sequence>MTVTALISPPSSSLSRQHRAWIALYSLDSYHRKREEVLRLNDVTEEDLQEFEESWLKLRCRPVGLAR</sequence>
<gene>
    <name evidence="1" type="ORF">SAMN02746009_03779</name>
</gene>